<keyword evidence="3" id="KW-1185">Reference proteome</keyword>
<protein>
    <submittedName>
        <fullName evidence="2">Uncharacterized protein</fullName>
    </submittedName>
</protein>
<dbReference type="Proteomes" id="UP001392437">
    <property type="component" value="Unassembled WGS sequence"/>
</dbReference>
<evidence type="ECO:0000256" key="1">
    <source>
        <dbReference type="SAM" id="MobiDB-lite"/>
    </source>
</evidence>
<comment type="caution">
    <text evidence="2">The sequence shown here is derived from an EMBL/GenBank/DDBJ whole genome shotgun (WGS) entry which is preliminary data.</text>
</comment>
<dbReference type="AlphaFoldDB" id="A0AAW0R9R7"/>
<feature type="compositionally biased region" description="Polar residues" evidence="1">
    <location>
        <begin position="1"/>
        <end position="20"/>
    </location>
</feature>
<evidence type="ECO:0000313" key="2">
    <source>
        <dbReference type="EMBL" id="KAK8130619.1"/>
    </source>
</evidence>
<gene>
    <name evidence="2" type="ORF">PG999_002999</name>
</gene>
<evidence type="ECO:0000313" key="3">
    <source>
        <dbReference type="Proteomes" id="UP001392437"/>
    </source>
</evidence>
<organism evidence="2 3">
    <name type="scientific">Apiospora kogelbergensis</name>
    <dbReference type="NCBI Taxonomy" id="1337665"/>
    <lineage>
        <taxon>Eukaryota</taxon>
        <taxon>Fungi</taxon>
        <taxon>Dikarya</taxon>
        <taxon>Ascomycota</taxon>
        <taxon>Pezizomycotina</taxon>
        <taxon>Sordariomycetes</taxon>
        <taxon>Xylariomycetidae</taxon>
        <taxon>Amphisphaeriales</taxon>
        <taxon>Apiosporaceae</taxon>
        <taxon>Apiospora</taxon>
    </lineage>
</organism>
<proteinExistence type="predicted"/>
<sequence>MTSPESRTLSSCSSQTTIPANSDPAVLDSQLSFPSTTQAAAIQEEYPLASKSMPLLDAVRKTPAVIHELLHRLISTLIPILEDMLRTTTIRPREHVASWPTAGVDAAAVSGSSRTIAIAANMVKMNSNGNNLDRPNTAIPNKASMSHKPALGRRPWASASVNLGRSADAVIEHPCPQHRDVFLNSQPSGLGGVENLLVVQDVDFEPFAGRAEIAQQGNDDLCAPVLQARSSHAGGMATPRHQEVDGQQVPAGVDQGVAAHGAFVVVFVVGLDPGLEAFRVCPVGAGTRQGDEVGLGVLRWFRADVATLEFLLWRCLWAFECCSGGWGC</sequence>
<dbReference type="EMBL" id="JAQQWP010000002">
    <property type="protein sequence ID" value="KAK8130619.1"/>
    <property type="molecule type" value="Genomic_DNA"/>
</dbReference>
<name>A0AAW0R9R7_9PEZI</name>
<reference evidence="2 3" key="1">
    <citation type="submission" date="2023-01" db="EMBL/GenBank/DDBJ databases">
        <title>Analysis of 21 Apiospora genomes using comparative genomics revels a genus with tremendous synthesis potential of carbohydrate active enzymes and secondary metabolites.</title>
        <authorList>
            <person name="Sorensen T."/>
        </authorList>
    </citation>
    <scope>NUCLEOTIDE SEQUENCE [LARGE SCALE GENOMIC DNA]</scope>
    <source>
        <strain evidence="2 3">CBS 117206</strain>
    </source>
</reference>
<feature type="region of interest" description="Disordered" evidence="1">
    <location>
        <begin position="1"/>
        <end position="23"/>
    </location>
</feature>
<accession>A0AAW0R9R7</accession>